<dbReference type="InterPro" id="IPR029052">
    <property type="entry name" value="Metallo-depent_PP-like"/>
</dbReference>
<dbReference type="SUPFAM" id="SSF56300">
    <property type="entry name" value="Metallo-dependent phosphatases"/>
    <property type="match status" value="1"/>
</dbReference>
<dbReference type="PANTHER" id="PTHR46546">
    <property type="entry name" value="SHEWANELLA-LIKE PROTEIN PHOSPHATASE 1"/>
    <property type="match status" value="1"/>
</dbReference>
<evidence type="ECO:0000259" key="1">
    <source>
        <dbReference type="Pfam" id="PF00149"/>
    </source>
</evidence>
<comment type="caution">
    <text evidence="2">The sequence shown here is derived from an EMBL/GenBank/DDBJ whole genome shotgun (WGS) entry which is preliminary data.</text>
</comment>
<proteinExistence type="predicted"/>
<evidence type="ECO:0000313" key="3">
    <source>
        <dbReference type="Proteomes" id="UP001589813"/>
    </source>
</evidence>
<dbReference type="Pfam" id="PF00149">
    <property type="entry name" value="Metallophos"/>
    <property type="match status" value="1"/>
</dbReference>
<dbReference type="PANTHER" id="PTHR46546:SF4">
    <property type="entry name" value="SHEWANELLA-LIKE PROTEIN PHOSPHATASE 1"/>
    <property type="match status" value="1"/>
</dbReference>
<accession>A0ABV6BEX6</accession>
<organism evidence="2 3">
    <name type="scientific">Rheinheimera tilapiae</name>
    <dbReference type="NCBI Taxonomy" id="875043"/>
    <lineage>
        <taxon>Bacteria</taxon>
        <taxon>Pseudomonadati</taxon>
        <taxon>Pseudomonadota</taxon>
        <taxon>Gammaproteobacteria</taxon>
        <taxon>Chromatiales</taxon>
        <taxon>Chromatiaceae</taxon>
        <taxon>Rheinheimera</taxon>
    </lineage>
</organism>
<dbReference type="RefSeq" id="WP_377245234.1">
    <property type="nucleotide sequence ID" value="NZ_JBHLXP010000003.1"/>
</dbReference>
<name>A0ABV6BEX6_9GAMM</name>
<gene>
    <name evidence="2" type="ORF">ACFFJP_14110</name>
</gene>
<dbReference type="EMBL" id="JBHLXP010000003">
    <property type="protein sequence ID" value="MFC0049426.1"/>
    <property type="molecule type" value="Genomic_DNA"/>
</dbReference>
<sequence length="397" mass="44661">MKLLWTNLKHFSITSLVLLSLALGLAVVFSIDIDYGDDRRAYKVGGEGPHVFFAGDQMQLNFIRGDGETGFYLEQQSLPLTAKMQTQVYFPLEDQHFALTIDGNSPERRPDGSFIPPPQRYQDGEAILAISDIESAYKTLRDFLQAHRVIDAKLNWTFGKGHLVLLGDMTDRGPSTTQVLWFIYQLEQAARAHGGTVHYILGNHEIKNLQGNFQAADKKYQFVATVLGKQQIDLYGENSLLGRWLASKNSAELINGHLFVHGGLHPKLASLNYRLEDVNRIVRAHYRIAYFPKKDVVLSDLLLSTRDGPSWYRGYFEADLTQAEVEKTLATFGASAVVVGHTPQRRVQSLFEGKVLAINVRQPRDYRGSIPPRHSEGLLIREGQYFRLLDDGSADAL</sequence>
<keyword evidence="3" id="KW-1185">Reference proteome</keyword>
<reference evidence="2 3" key="1">
    <citation type="submission" date="2024-09" db="EMBL/GenBank/DDBJ databases">
        <authorList>
            <person name="Sun Q."/>
            <person name="Mori K."/>
        </authorList>
    </citation>
    <scope>NUCLEOTIDE SEQUENCE [LARGE SCALE GENOMIC DNA]</scope>
    <source>
        <strain evidence="2 3">KCTC 23315</strain>
    </source>
</reference>
<dbReference type="Gene3D" id="3.60.21.10">
    <property type="match status" value="1"/>
</dbReference>
<feature type="domain" description="Calcineurin-like phosphoesterase" evidence="1">
    <location>
        <begin position="127"/>
        <end position="344"/>
    </location>
</feature>
<protein>
    <submittedName>
        <fullName evidence="2">Metallophosphoesterase</fullName>
    </submittedName>
</protein>
<evidence type="ECO:0000313" key="2">
    <source>
        <dbReference type="EMBL" id="MFC0049426.1"/>
    </source>
</evidence>
<dbReference type="Proteomes" id="UP001589813">
    <property type="component" value="Unassembled WGS sequence"/>
</dbReference>
<dbReference type="InterPro" id="IPR004843">
    <property type="entry name" value="Calcineurin-like_PHP"/>
</dbReference>